<gene>
    <name evidence="1" type="ORF">LuPra_03566</name>
</gene>
<dbReference type="AlphaFoldDB" id="A0A143PPP0"/>
<sequence>MPLRQRSASNPLFKIQLGQTDYNAACPHTRFRERQEANGSRPEMGRAIRHSVTVPAKSRRTVEARAVADLAPAEFTTTIEADGVLVADRLLEELVSIAAFQH</sequence>
<dbReference type="Proteomes" id="UP000076079">
    <property type="component" value="Chromosome"/>
</dbReference>
<accession>A0A143PPP0</accession>
<evidence type="ECO:0000313" key="2">
    <source>
        <dbReference type="Proteomes" id="UP000076079"/>
    </source>
</evidence>
<proteinExistence type="predicted"/>
<reference evidence="1 2" key="1">
    <citation type="journal article" date="2016" name="Genome Announc.">
        <title>First Complete Genome Sequence of a Subdivision 6 Acidobacterium Strain.</title>
        <authorList>
            <person name="Huang S."/>
            <person name="Vieira S."/>
            <person name="Bunk B."/>
            <person name="Riedel T."/>
            <person name="Sproer C."/>
            <person name="Overmann J."/>
        </authorList>
    </citation>
    <scope>NUCLEOTIDE SEQUENCE [LARGE SCALE GENOMIC DNA]</scope>
    <source>
        <strain evidence="2">DSM 100886 HEG_-6_39</strain>
    </source>
</reference>
<protein>
    <submittedName>
        <fullName evidence="1">Uncharacterized protein</fullName>
    </submittedName>
</protein>
<keyword evidence="2" id="KW-1185">Reference proteome</keyword>
<dbReference type="RefSeq" id="WP_157899341.1">
    <property type="nucleotide sequence ID" value="NZ_CP015136.1"/>
</dbReference>
<organism evidence="1 2">
    <name type="scientific">Luteitalea pratensis</name>
    <dbReference type="NCBI Taxonomy" id="1855912"/>
    <lineage>
        <taxon>Bacteria</taxon>
        <taxon>Pseudomonadati</taxon>
        <taxon>Acidobacteriota</taxon>
        <taxon>Vicinamibacteria</taxon>
        <taxon>Vicinamibacterales</taxon>
        <taxon>Vicinamibacteraceae</taxon>
        <taxon>Luteitalea</taxon>
    </lineage>
</organism>
<dbReference type="STRING" id="1855912.LuPra_03566"/>
<dbReference type="KEGG" id="abac:LuPra_03566"/>
<name>A0A143PPP0_LUTPR</name>
<dbReference type="EMBL" id="CP015136">
    <property type="protein sequence ID" value="AMY10336.1"/>
    <property type="molecule type" value="Genomic_DNA"/>
</dbReference>
<evidence type="ECO:0000313" key="1">
    <source>
        <dbReference type="EMBL" id="AMY10336.1"/>
    </source>
</evidence>
<reference evidence="2" key="2">
    <citation type="submission" date="2016-04" db="EMBL/GenBank/DDBJ databases">
        <title>First Complete Genome Sequence of a Subdivision 6 Acidobacterium.</title>
        <authorList>
            <person name="Huang S."/>
            <person name="Vieira S."/>
            <person name="Bunk B."/>
            <person name="Riedel T."/>
            <person name="Sproeer C."/>
            <person name="Overmann J."/>
        </authorList>
    </citation>
    <scope>NUCLEOTIDE SEQUENCE [LARGE SCALE GENOMIC DNA]</scope>
    <source>
        <strain evidence="2">DSM 100886 HEG_-6_39</strain>
    </source>
</reference>